<dbReference type="SUPFAM" id="SSF49348">
    <property type="entry name" value="Clathrin adaptor appendage domain"/>
    <property type="match status" value="1"/>
</dbReference>
<keyword evidence="6" id="KW-0677">Repeat</keyword>
<evidence type="ECO:0000256" key="7">
    <source>
        <dbReference type="ARBA" id="ARBA00022892"/>
    </source>
</evidence>
<dbReference type="InterPro" id="IPR032154">
    <property type="entry name" value="Coatomer_g_Cpla"/>
</dbReference>
<dbReference type="GO" id="GO:0006891">
    <property type="term" value="P:intra-Golgi vesicle-mediated transport"/>
    <property type="evidence" value="ECO:0007669"/>
    <property type="project" value="TreeGrafter"/>
</dbReference>
<dbReference type="Gene3D" id="1.25.10.10">
    <property type="entry name" value="Leucine-rich Repeat Variant"/>
    <property type="match status" value="2"/>
</dbReference>
<reference evidence="16 17" key="1">
    <citation type="journal article" date="2018" name="Sci. Rep.">
        <title>Genomic signatures of local adaptation to the degree of environmental predictability in rotifers.</title>
        <authorList>
            <person name="Franch-Gras L."/>
            <person name="Hahn C."/>
            <person name="Garcia-Roger E.M."/>
            <person name="Carmona M.J."/>
            <person name="Serra M."/>
            <person name="Gomez A."/>
        </authorList>
    </citation>
    <scope>NUCLEOTIDE SEQUENCE [LARGE SCALE GENOMIC DNA]</scope>
    <source>
        <strain evidence="16">HYR1</strain>
    </source>
</reference>
<dbReference type="InterPro" id="IPR037067">
    <property type="entry name" value="Coatomer_gsu_app_sf"/>
</dbReference>
<organism evidence="16 17">
    <name type="scientific">Brachionus plicatilis</name>
    <name type="common">Marine rotifer</name>
    <name type="synonym">Brachionus muelleri</name>
    <dbReference type="NCBI Taxonomy" id="10195"/>
    <lineage>
        <taxon>Eukaryota</taxon>
        <taxon>Metazoa</taxon>
        <taxon>Spiralia</taxon>
        <taxon>Gnathifera</taxon>
        <taxon>Rotifera</taxon>
        <taxon>Eurotatoria</taxon>
        <taxon>Monogononta</taxon>
        <taxon>Pseudotrocha</taxon>
        <taxon>Ploima</taxon>
        <taxon>Brachionidae</taxon>
        <taxon>Brachionus</taxon>
    </lineage>
</organism>
<dbReference type="OrthoDB" id="1074925at2759"/>
<evidence type="ECO:0000259" key="13">
    <source>
        <dbReference type="Pfam" id="PF01602"/>
    </source>
</evidence>
<comment type="function">
    <text evidence="12">The coatomer is a cytosolic protein complex that binds to dilysine motifs and reversibly associates with Golgi non-clathrin-coated vesicles, which further mediate biosynthetic protein transport from the ER, via the Golgi up to the trans Golgi network. Coatomer complex is required for budding from Golgi membranes, and is essential for the retrograde Golgi-to-ER transport of dilysine-tagged proteins.</text>
</comment>
<evidence type="ECO:0000256" key="12">
    <source>
        <dbReference type="PIRNR" id="PIRNR037093"/>
    </source>
</evidence>
<sequence length="873" mass="97430">MMGKKDSKKDDESGGSNPFRHLEKAAVLQETRTFNETPINAKKCCLILTKILYMINQGEHLAPTEATQAFFAMTKLFQSKDVMLRRMLYLCIKEMANIANDVIIVTSSLTKDMTGKEDIYRGPAIRALCRITDNTMLQSIERYMKQAIVDKSPSVSSAALVSSLHLMKQGPEVVKRWVNEVSEAVNSDNVMVQYHALGLLYQIKKNDKLAITKLVSKFSKSSLRSPFAYCFLIRVAARQLEEEKDGFDKTLFDFVESCLRHKSEMVIYEAASAIVSLRCTTSKELVSAIGVLQLLCNSPKPSLRYAAVKTLNKISISHPAAVTACNIDLENLITDQNRSIATLAITTLLKTGNESGVDRLMKQIATFMSEISDEFKIVVVEAIQSLCSKFPRKHNVMMTFLASMLREDGGFEYKKAIVNTIIVIIEENPEAREIGLSHLCEFIEDCEFLPLATRILHLLGREGPRTTTPAKYIRYIYNRVILESAEVRAAAVSALAKFGASSDDLLPSILVLLNRSKLDEDDEVRDRATFFYDILSQNDKALSSAYILNTLNVSPVSLERALLQYNQHVTEKPFDIKVVPTIEVEIHKPSGETLLPSSTKPTEKPTASRQDLYMEQLSAIPEFAHLGPLFKSSSPVELTEPETEYNVKCIKHTFTNYIVFQFDCLNTLNDQLLEDVVVKLDTADGYEIISYKQCAKLPYNTLGIAYTLVKIPDDPSQVVATFGCNMKFKVKDCDPNTGEPDNEEGYEDEYGLENVEINVSDHVQKVLKPNFGASWEEVGDANELEDTYALSMPSLEEAIKNIIQFMGLQPCERSERAPEGKNSHVLLLAGIYRGGHDVLVRAKLAFNDGGVAMQLTIRSSDSIVPQVIAQAVG</sequence>
<evidence type="ECO:0000256" key="9">
    <source>
        <dbReference type="ARBA" id="ARBA00023034"/>
    </source>
</evidence>
<dbReference type="GO" id="GO:0005783">
    <property type="term" value="C:endoplasmic reticulum"/>
    <property type="evidence" value="ECO:0007669"/>
    <property type="project" value="TreeGrafter"/>
</dbReference>
<evidence type="ECO:0000313" key="17">
    <source>
        <dbReference type="Proteomes" id="UP000276133"/>
    </source>
</evidence>
<dbReference type="FunFam" id="3.30.310.10:FF:000011">
    <property type="entry name" value="Coatomer subunit gamma"/>
    <property type="match status" value="1"/>
</dbReference>
<proteinExistence type="inferred from homology"/>
<evidence type="ECO:0000256" key="2">
    <source>
        <dbReference type="ARBA" id="ARBA00010720"/>
    </source>
</evidence>
<comment type="caution">
    <text evidence="16">The sequence shown here is derived from an EMBL/GenBank/DDBJ whole genome shotgun (WGS) entry which is preliminary data.</text>
</comment>
<evidence type="ECO:0000256" key="8">
    <source>
        <dbReference type="ARBA" id="ARBA00022927"/>
    </source>
</evidence>
<dbReference type="SUPFAM" id="SSF48371">
    <property type="entry name" value="ARM repeat"/>
    <property type="match status" value="1"/>
</dbReference>
<dbReference type="PIRSF" id="PIRSF037093">
    <property type="entry name" value="Coatomer_gamma_subunit"/>
    <property type="match status" value="1"/>
</dbReference>
<keyword evidence="8 12" id="KW-0653">Protein transport</keyword>
<dbReference type="GO" id="GO:0030126">
    <property type="term" value="C:COPI vesicle coat"/>
    <property type="evidence" value="ECO:0007669"/>
    <property type="project" value="InterPro"/>
</dbReference>
<dbReference type="EMBL" id="REGN01002401">
    <property type="protein sequence ID" value="RNA28357.1"/>
    <property type="molecule type" value="Genomic_DNA"/>
</dbReference>
<gene>
    <name evidence="16" type="ORF">BpHYR1_047046</name>
</gene>
<accession>A0A3M7RYF7</accession>
<dbReference type="InterPro" id="IPR013040">
    <property type="entry name" value="Coatomer_gsu_app_Ig-like_dom"/>
</dbReference>
<dbReference type="Pfam" id="PF01602">
    <property type="entry name" value="Adaptin_N"/>
    <property type="match status" value="1"/>
</dbReference>
<evidence type="ECO:0000256" key="3">
    <source>
        <dbReference type="ARBA" id="ARBA00011775"/>
    </source>
</evidence>
<dbReference type="Gene3D" id="3.30.310.10">
    <property type="entry name" value="TATA-Binding Protein"/>
    <property type="match status" value="1"/>
</dbReference>
<evidence type="ECO:0000313" key="16">
    <source>
        <dbReference type="EMBL" id="RNA28357.1"/>
    </source>
</evidence>
<comment type="similarity">
    <text evidence="2 12">Belongs to the COPG family.</text>
</comment>
<dbReference type="AlphaFoldDB" id="A0A3M7RYF7"/>
<dbReference type="GO" id="GO:0005198">
    <property type="term" value="F:structural molecule activity"/>
    <property type="evidence" value="ECO:0007669"/>
    <property type="project" value="InterPro"/>
</dbReference>
<dbReference type="GO" id="GO:0000139">
    <property type="term" value="C:Golgi membrane"/>
    <property type="evidence" value="ECO:0007669"/>
    <property type="project" value="UniProtKB-SubCell"/>
</dbReference>
<keyword evidence="10 12" id="KW-0472">Membrane</keyword>
<dbReference type="InterPro" id="IPR009028">
    <property type="entry name" value="Coatomer/calthrin_app_sub_C"/>
</dbReference>
<keyword evidence="5 12" id="KW-0963">Cytoplasm</keyword>
<comment type="subcellular location">
    <subcellularLocation>
        <location evidence="12">Cytoplasm</location>
    </subcellularLocation>
    <subcellularLocation>
        <location evidence="1 12">Golgi apparatus membrane</location>
        <topology evidence="1 12">Peripheral membrane protein</topology>
        <orientation evidence="1 12">Cytoplasmic side</orientation>
    </subcellularLocation>
    <subcellularLocation>
        <location evidence="12">Cytoplasmic vesicle</location>
        <location evidence="12">COPI-coated vesicle membrane</location>
        <topology evidence="12">Peripheral membrane protein</topology>
        <orientation evidence="12">Cytoplasmic side</orientation>
    </subcellularLocation>
</comment>
<dbReference type="FunFam" id="1.25.10.10:FF:000038">
    <property type="entry name" value="Coatomer subunit gamma"/>
    <property type="match status" value="1"/>
</dbReference>
<evidence type="ECO:0000256" key="1">
    <source>
        <dbReference type="ARBA" id="ARBA00004255"/>
    </source>
</evidence>
<dbReference type="GO" id="GO:0005793">
    <property type="term" value="C:endoplasmic reticulum-Golgi intermediate compartment"/>
    <property type="evidence" value="ECO:0007669"/>
    <property type="project" value="TreeGrafter"/>
</dbReference>
<feature type="domain" description="Clathrin/coatomer adaptor adaptin-like N-terminal" evidence="13">
    <location>
        <begin position="24"/>
        <end position="538"/>
    </location>
</feature>
<evidence type="ECO:0000259" key="15">
    <source>
        <dbReference type="Pfam" id="PF16381"/>
    </source>
</evidence>
<dbReference type="SUPFAM" id="SSF55711">
    <property type="entry name" value="Subdomain of clathrin and coatomer appendage domain"/>
    <property type="match status" value="1"/>
</dbReference>
<dbReference type="InterPro" id="IPR016024">
    <property type="entry name" value="ARM-type_fold"/>
</dbReference>
<protein>
    <recommendedName>
        <fullName evidence="12">Coatomer subunit gamma</fullName>
    </recommendedName>
</protein>
<evidence type="ECO:0000256" key="11">
    <source>
        <dbReference type="ARBA" id="ARBA00023329"/>
    </source>
</evidence>
<dbReference type="PANTHER" id="PTHR10261:SF0">
    <property type="entry name" value="COATOMER SUBUNIT GAMMA-2"/>
    <property type="match status" value="1"/>
</dbReference>
<dbReference type="Proteomes" id="UP000276133">
    <property type="component" value="Unassembled WGS sequence"/>
</dbReference>
<evidence type="ECO:0000256" key="10">
    <source>
        <dbReference type="ARBA" id="ARBA00023136"/>
    </source>
</evidence>
<dbReference type="InterPro" id="IPR002553">
    <property type="entry name" value="Clathrin/coatomer_adapt-like_N"/>
</dbReference>
<dbReference type="InterPro" id="IPR017106">
    <property type="entry name" value="Coatomer_gsu"/>
</dbReference>
<feature type="domain" description="Coatomer subunit gamma C-terminal" evidence="15">
    <location>
        <begin position="760"/>
        <end position="872"/>
    </location>
</feature>
<keyword evidence="4 12" id="KW-0813">Transport</keyword>
<dbReference type="STRING" id="10195.A0A3M7RYF7"/>
<keyword evidence="7 12" id="KW-0931">ER-Golgi transport</keyword>
<keyword evidence="11 12" id="KW-0968">Cytoplasmic vesicle</keyword>
<feature type="domain" description="Coatomer gamma subunit appendage Ig-like subdomain" evidence="14">
    <location>
        <begin position="613"/>
        <end position="758"/>
    </location>
</feature>
<dbReference type="Pfam" id="PF08752">
    <property type="entry name" value="COP-gamma_platf"/>
    <property type="match status" value="1"/>
</dbReference>
<evidence type="ECO:0000259" key="14">
    <source>
        <dbReference type="Pfam" id="PF08752"/>
    </source>
</evidence>
<evidence type="ECO:0000256" key="4">
    <source>
        <dbReference type="ARBA" id="ARBA00022448"/>
    </source>
</evidence>
<keyword evidence="9 12" id="KW-0333">Golgi apparatus</keyword>
<dbReference type="PANTHER" id="PTHR10261">
    <property type="entry name" value="COATOMER SUBUNIT GAMMA"/>
    <property type="match status" value="1"/>
</dbReference>
<dbReference type="Gene3D" id="2.60.40.1480">
    <property type="entry name" value="Coatomer, gamma subunit, appendage domain"/>
    <property type="match status" value="1"/>
</dbReference>
<dbReference type="FunFam" id="1.25.10.10:FF:000071">
    <property type="entry name" value="Coatomer subunit gamma"/>
    <property type="match status" value="1"/>
</dbReference>
<evidence type="ECO:0000256" key="6">
    <source>
        <dbReference type="ARBA" id="ARBA00022737"/>
    </source>
</evidence>
<dbReference type="InterPro" id="IPR012295">
    <property type="entry name" value="TBP_dom_sf"/>
</dbReference>
<name>A0A3M7RYF7_BRAPC</name>
<dbReference type="Pfam" id="PF16381">
    <property type="entry name" value="Coatomer_g_Cpla"/>
    <property type="match status" value="1"/>
</dbReference>
<evidence type="ECO:0000256" key="5">
    <source>
        <dbReference type="ARBA" id="ARBA00022490"/>
    </source>
</evidence>
<dbReference type="InterPro" id="IPR013041">
    <property type="entry name" value="Clathrin_app_Ig-like_sf"/>
</dbReference>
<dbReference type="GO" id="GO:0009306">
    <property type="term" value="P:protein secretion"/>
    <property type="evidence" value="ECO:0007669"/>
    <property type="project" value="TreeGrafter"/>
</dbReference>
<dbReference type="GO" id="GO:0006886">
    <property type="term" value="P:intracellular protein transport"/>
    <property type="evidence" value="ECO:0007669"/>
    <property type="project" value="InterPro"/>
</dbReference>
<dbReference type="FunFam" id="2.60.40.1480:FF:000001">
    <property type="entry name" value="Coatomer subunit gamma"/>
    <property type="match status" value="1"/>
</dbReference>
<dbReference type="GO" id="GO:0006888">
    <property type="term" value="P:endoplasmic reticulum to Golgi vesicle-mediated transport"/>
    <property type="evidence" value="ECO:0007669"/>
    <property type="project" value="TreeGrafter"/>
</dbReference>
<dbReference type="InterPro" id="IPR011989">
    <property type="entry name" value="ARM-like"/>
</dbReference>
<dbReference type="GO" id="GO:0072384">
    <property type="term" value="P:organelle transport along microtubule"/>
    <property type="evidence" value="ECO:0007669"/>
    <property type="project" value="TreeGrafter"/>
</dbReference>
<keyword evidence="17" id="KW-1185">Reference proteome</keyword>
<comment type="subunit">
    <text evidence="3">Oligomeric complex that consists of at least the alpha, beta, beta', gamma, delta, epsilon and zeta subunits.</text>
</comment>